<dbReference type="PANTHER" id="PTHR10030">
    <property type="entry name" value="ALPHA-L-FUCOSIDASE"/>
    <property type="match status" value="1"/>
</dbReference>
<dbReference type="InterPro" id="IPR013780">
    <property type="entry name" value="Glyco_hydro_b"/>
</dbReference>
<evidence type="ECO:0000256" key="7">
    <source>
        <dbReference type="PIRSR" id="PIRSR001092-1"/>
    </source>
</evidence>
<dbReference type="PANTHER" id="PTHR10030:SF37">
    <property type="entry name" value="ALPHA-L-FUCOSIDASE-RELATED"/>
    <property type="match status" value="1"/>
</dbReference>
<comment type="function">
    <text evidence="1">Alpha-L-fucosidase is responsible for hydrolyzing the alpha-1,6-linked fucose joined to the reducing-end N-acetylglucosamine of the carbohydrate moieties of glycoproteins.</text>
</comment>
<dbReference type="GO" id="GO:0005764">
    <property type="term" value="C:lysosome"/>
    <property type="evidence" value="ECO:0007669"/>
    <property type="project" value="TreeGrafter"/>
</dbReference>
<dbReference type="Pfam" id="PF01120">
    <property type="entry name" value="Alpha_L_fucos"/>
    <property type="match status" value="1"/>
</dbReference>
<proteinExistence type="inferred from homology"/>
<protein>
    <recommendedName>
        <fullName evidence="3">alpha-L-fucosidase</fullName>
        <ecNumber evidence="3">3.2.1.51</ecNumber>
    </recommendedName>
</protein>
<feature type="site" description="May be important for catalysis" evidence="7">
    <location>
        <position position="284"/>
    </location>
</feature>
<comment type="caution">
    <text evidence="11">The sequence shown here is derived from an EMBL/GenBank/DDBJ whole genome shotgun (WGS) entry which is preliminary data.</text>
</comment>
<evidence type="ECO:0000256" key="2">
    <source>
        <dbReference type="ARBA" id="ARBA00007951"/>
    </source>
</evidence>
<dbReference type="SMART" id="SM00812">
    <property type="entry name" value="Alpha_L_fucos"/>
    <property type="match status" value="1"/>
</dbReference>
<evidence type="ECO:0000256" key="3">
    <source>
        <dbReference type="ARBA" id="ARBA00012662"/>
    </source>
</evidence>
<dbReference type="InterPro" id="IPR000933">
    <property type="entry name" value="Glyco_hydro_29"/>
</dbReference>
<evidence type="ECO:0000259" key="9">
    <source>
        <dbReference type="Pfam" id="PF01120"/>
    </source>
</evidence>
<evidence type="ECO:0000259" key="10">
    <source>
        <dbReference type="Pfam" id="PF16757"/>
    </source>
</evidence>
<dbReference type="SUPFAM" id="SSF51445">
    <property type="entry name" value="(Trans)glycosidases"/>
    <property type="match status" value="1"/>
</dbReference>
<evidence type="ECO:0000256" key="6">
    <source>
        <dbReference type="ARBA" id="ARBA00023295"/>
    </source>
</evidence>
<dbReference type="InterPro" id="IPR016286">
    <property type="entry name" value="FUC_metazoa-typ"/>
</dbReference>
<feature type="chain" id="PRO_5024430266" description="alpha-L-fucosidase" evidence="8">
    <location>
        <begin position="25"/>
        <end position="451"/>
    </location>
</feature>
<dbReference type="OrthoDB" id="1389336at2"/>
<dbReference type="Gene3D" id="3.20.20.80">
    <property type="entry name" value="Glycosidases"/>
    <property type="match status" value="1"/>
</dbReference>
<feature type="signal peptide" evidence="8">
    <location>
        <begin position="1"/>
        <end position="24"/>
    </location>
</feature>
<sequence length="451" mass="51455">MKKRFIILAWMILMGVVPSFRANAQYHIPQKLKWWYNDRFGMFIHFGSYSFLAHGEWAFSIEHWKKADYQQQVSSHFNPSKFDANEIVQLAKDAGMKYIVITAKHHEGFSMWDTKVKSFKDVTGKKKYSLQRFTPFGKRDVLMELKKACDAAGIKFCLYYSILDWSHSSQEISHINGSTYSTMKSDEARTAYIRDMKAQLKELIDRYHPASLWFDGDWTYNAGQPTLEKWWTKSDGVNLYNYLIKLDPNLVVNERVCRSFGLGDYECPEQKVPDAPLSRPWETCQTINHSWGYNKNDHDYKSTKALIQKLVKVVSRDGNYLLNIGPKGDGTVPEQTADSLKAIGKWMAVYGESIYGTTRSPFKTEPAWGFYTKKEGKLFAHVFAWPQNGVLSIPALKNSITKVYLMGDPDKALDYSVKDGKVQISLPTNAPDGDDSVVVLDVAGAPEAAVF</sequence>
<keyword evidence="6" id="KW-0326">Glycosidase</keyword>
<feature type="domain" description="Alpha-L-fucosidase C-terminal" evidence="10">
    <location>
        <begin position="370"/>
        <end position="432"/>
    </location>
</feature>
<dbReference type="PRINTS" id="PR00741">
    <property type="entry name" value="GLHYDRLASE29"/>
</dbReference>
<dbReference type="GO" id="GO:0016139">
    <property type="term" value="P:glycoside catabolic process"/>
    <property type="evidence" value="ECO:0007669"/>
    <property type="project" value="TreeGrafter"/>
</dbReference>
<accession>A0A5M4ATW0</accession>
<dbReference type="Gene3D" id="2.60.40.1180">
    <property type="entry name" value="Golgi alpha-mannosidase II"/>
    <property type="match status" value="1"/>
</dbReference>
<evidence type="ECO:0000256" key="1">
    <source>
        <dbReference type="ARBA" id="ARBA00004071"/>
    </source>
</evidence>
<evidence type="ECO:0000313" key="12">
    <source>
        <dbReference type="Proteomes" id="UP000391834"/>
    </source>
</evidence>
<dbReference type="Proteomes" id="UP000391834">
    <property type="component" value="Unassembled WGS sequence"/>
</dbReference>
<dbReference type="GO" id="GO:0006004">
    <property type="term" value="P:fucose metabolic process"/>
    <property type="evidence" value="ECO:0007669"/>
    <property type="project" value="InterPro"/>
</dbReference>
<dbReference type="Pfam" id="PF16757">
    <property type="entry name" value="Fucosidase_C"/>
    <property type="match status" value="1"/>
</dbReference>
<evidence type="ECO:0000256" key="8">
    <source>
        <dbReference type="SAM" id="SignalP"/>
    </source>
</evidence>
<organism evidence="11 12">
    <name type="scientific">Prolixibacter bellariivorans</name>
    <dbReference type="NCBI Taxonomy" id="314319"/>
    <lineage>
        <taxon>Bacteria</taxon>
        <taxon>Pseudomonadati</taxon>
        <taxon>Bacteroidota</taxon>
        <taxon>Bacteroidia</taxon>
        <taxon>Marinilabiliales</taxon>
        <taxon>Prolixibacteraceae</taxon>
        <taxon>Prolixibacter</taxon>
    </lineage>
</organism>
<name>A0A5M4ATW0_9BACT</name>
<dbReference type="InterPro" id="IPR017853">
    <property type="entry name" value="GH"/>
</dbReference>
<keyword evidence="5" id="KW-0378">Hydrolase</keyword>
<dbReference type="InterPro" id="IPR057739">
    <property type="entry name" value="Glyco_hydro_29_N"/>
</dbReference>
<dbReference type="GO" id="GO:0004560">
    <property type="term" value="F:alpha-L-fucosidase activity"/>
    <property type="evidence" value="ECO:0007669"/>
    <property type="project" value="InterPro"/>
</dbReference>
<dbReference type="EMBL" id="BLAX01000001">
    <property type="protein sequence ID" value="GET31154.1"/>
    <property type="molecule type" value="Genomic_DNA"/>
</dbReference>
<comment type="similarity">
    <text evidence="2">Belongs to the glycosyl hydrolase 29 family.</text>
</comment>
<dbReference type="EC" id="3.2.1.51" evidence="3"/>
<keyword evidence="4 8" id="KW-0732">Signal</keyword>
<dbReference type="PIRSF" id="PIRSF001092">
    <property type="entry name" value="Alpha-L-fucosidase"/>
    <property type="match status" value="1"/>
</dbReference>
<dbReference type="RefSeq" id="WP_025865742.1">
    <property type="nucleotide sequence ID" value="NZ_BLAX01000001.1"/>
</dbReference>
<keyword evidence="12" id="KW-1185">Reference proteome</keyword>
<evidence type="ECO:0000256" key="5">
    <source>
        <dbReference type="ARBA" id="ARBA00022801"/>
    </source>
</evidence>
<dbReference type="InterPro" id="IPR031919">
    <property type="entry name" value="Fucosidase_C"/>
</dbReference>
<feature type="domain" description="Glycoside hydrolase family 29 N-terminal" evidence="9">
    <location>
        <begin position="30"/>
        <end position="352"/>
    </location>
</feature>
<dbReference type="AlphaFoldDB" id="A0A5M4ATW0"/>
<gene>
    <name evidence="11" type="ORF">PbJCM13498_00170</name>
</gene>
<evidence type="ECO:0000256" key="4">
    <source>
        <dbReference type="ARBA" id="ARBA00022729"/>
    </source>
</evidence>
<evidence type="ECO:0000313" key="11">
    <source>
        <dbReference type="EMBL" id="GET31154.1"/>
    </source>
</evidence>
<reference evidence="11 12" key="1">
    <citation type="submission" date="2019-10" db="EMBL/GenBank/DDBJ databases">
        <title>Prolixibacter strains distinguished by the presence of nitrate reductase genes were adept at nitrate-dependent anaerobic corrosion of metallic iron and carbon steel.</title>
        <authorList>
            <person name="Iino T."/>
            <person name="Shono N."/>
            <person name="Ito K."/>
            <person name="Nakamura R."/>
            <person name="Sueoka K."/>
            <person name="Harayama S."/>
            <person name="Ohkuma M."/>
        </authorList>
    </citation>
    <scope>NUCLEOTIDE SEQUENCE [LARGE SCALE GENOMIC DNA]</scope>
    <source>
        <strain evidence="11 12">JCM 13498</strain>
    </source>
</reference>